<evidence type="ECO:0000313" key="9">
    <source>
        <dbReference type="Proteomes" id="UP000001366"/>
    </source>
</evidence>
<dbReference type="InterPro" id="IPR007197">
    <property type="entry name" value="rSAM"/>
</dbReference>
<dbReference type="NCBIfam" id="TIGR01212">
    <property type="entry name" value="TIGR01212 family radical SAM protein"/>
    <property type="match status" value="1"/>
</dbReference>
<evidence type="ECO:0000256" key="5">
    <source>
        <dbReference type="ARBA" id="ARBA00023004"/>
    </source>
</evidence>
<dbReference type="EMBL" id="CP001230">
    <property type="protein sequence ID" value="ACO04798.1"/>
    <property type="molecule type" value="Genomic_DNA"/>
</dbReference>
<dbReference type="PROSITE" id="PS51918">
    <property type="entry name" value="RADICAL_SAM"/>
    <property type="match status" value="1"/>
</dbReference>
<dbReference type="Pfam" id="PF04055">
    <property type="entry name" value="Radical_SAM"/>
    <property type="match status" value="1"/>
</dbReference>
<dbReference type="GO" id="GO:0051539">
    <property type="term" value="F:4 iron, 4 sulfur cluster binding"/>
    <property type="evidence" value="ECO:0007669"/>
    <property type="project" value="UniProtKB-KW"/>
</dbReference>
<protein>
    <submittedName>
        <fullName evidence="8">Radical SAM protein, family</fullName>
    </submittedName>
</protein>
<keyword evidence="6" id="KW-0411">Iron-sulfur</keyword>
<dbReference type="Proteomes" id="UP000001366">
    <property type="component" value="Chromosome"/>
</dbReference>
<evidence type="ECO:0000256" key="2">
    <source>
        <dbReference type="ARBA" id="ARBA00022485"/>
    </source>
</evidence>
<evidence type="ECO:0000256" key="1">
    <source>
        <dbReference type="ARBA" id="ARBA00001966"/>
    </source>
</evidence>
<dbReference type="RefSeq" id="WP_015898902.1">
    <property type="nucleotide sequence ID" value="NC_012440.1"/>
</dbReference>
<dbReference type="SFLD" id="SFLDG01091">
    <property type="entry name" value="uncharacterized_CHP01210-like"/>
    <property type="match status" value="1"/>
</dbReference>
<dbReference type="InterPro" id="IPR005911">
    <property type="entry name" value="YhcC-like"/>
</dbReference>
<evidence type="ECO:0000256" key="4">
    <source>
        <dbReference type="ARBA" id="ARBA00022723"/>
    </source>
</evidence>
<dbReference type="SMART" id="SM00729">
    <property type="entry name" value="Elp3"/>
    <property type="match status" value="1"/>
</dbReference>
<evidence type="ECO:0000256" key="6">
    <source>
        <dbReference type="ARBA" id="ARBA00023014"/>
    </source>
</evidence>
<dbReference type="InterPro" id="IPR058240">
    <property type="entry name" value="rSAM_sf"/>
</dbReference>
<dbReference type="eggNOG" id="COG1242">
    <property type="taxonomic scope" value="Bacteria"/>
</dbReference>
<dbReference type="InterPro" id="IPR023404">
    <property type="entry name" value="rSAM_horseshoe"/>
</dbReference>
<dbReference type="HOGENOM" id="CLU_060920_0_0_0"/>
<dbReference type="GO" id="GO:0046872">
    <property type="term" value="F:metal ion binding"/>
    <property type="evidence" value="ECO:0007669"/>
    <property type="project" value="UniProtKB-KW"/>
</dbReference>
<gene>
    <name evidence="8" type="ordered locus">PERMA_0384</name>
</gene>
<keyword evidence="5" id="KW-0408">Iron</keyword>
<evidence type="ECO:0000313" key="8">
    <source>
        <dbReference type="EMBL" id="ACO04798.1"/>
    </source>
</evidence>
<comment type="cofactor">
    <cofactor evidence="1">
        <name>[4Fe-4S] cluster</name>
        <dbReference type="ChEBI" id="CHEBI:49883"/>
    </cofactor>
</comment>
<dbReference type="SUPFAM" id="SSF102114">
    <property type="entry name" value="Radical SAM enzymes"/>
    <property type="match status" value="1"/>
</dbReference>
<reference evidence="8 9" key="1">
    <citation type="journal article" date="2009" name="J. Bacteriol.">
        <title>Complete and draft genome sequences of six members of the Aquificales.</title>
        <authorList>
            <person name="Reysenbach A.L."/>
            <person name="Hamamura N."/>
            <person name="Podar M."/>
            <person name="Griffiths E."/>
            <person name="Ferreira S."/>
            <person name="Hochstein R."/>
            <person name="Heidelberg J."/>
            <person name="Johnson J."/>
            <person name="Mead D."/>
            <person name="Pohorille A."/>
            <person name="Sarmiento M."/>
            <person name="Schweighofer K."/>
            <person name="Seshadri R."/>
            <person name="Voytek M.A."/>
        </authorList>
    </citation>
    <scope>NUCLEOTIDE SEQUENCE [LARGE SCALE GENOMIC DNA]</scope>
    <source>
        <strain evidence="9">DSM 14350 / EX-H1</strain>
    </source>
</reference>
<keyword evidence="3" id="KW-0949">S-adenosyl-L-methionine</keyword>
<dbReference type="Pfam" id="PF16199">
    <property type="entry name" value="Radical_SAM_C"/>
    <property type="match status" value="1"/>
</dbReference>
<keyword evidence="2" id="KW-0004">4Fe-4S</keyword>
<dbReference type="STRING" id="123214.PERMA_0384"/>
<dbReference type="InterPro" id="IPR032432">
    <property type="entry name" value="Radical_SAM_C"/>
</dbReference>
<sequence>MGNYIRFNQYLKEKYGGRIQKISIDAGFTCPNRDGFKGHGGCTFCNNASFSPYAMSKQTVEDQIEKSIDFYKKRFKNIKGFIAYFQAFSNTYAPVSKLKEIYDRAMEYDEIIGMSIGTRPDVAPDEALDLIATYTAYKPEIWIEYGLQTANIKTLREINRGHGVSEFVDAVLRTKKRAGIKVCAHMIVGLPGDTFEDYVETAKLIAALGIEGIKIHPLHIVKHTIMEKQFYRGQIKTLTLEEYADIVAHLLDILPDDIIVHRLTGEATEEELISPDWCTSKRKMEVLNAIDEAIKRRQSNKKLSLKQ</sequence>
<dbReference type="KEGG" id="pmx:PERMA_0384"/>
<proteinExistence type="predicted"/>
<dbReference type="Gene3D" id="3.80.30.20">
    <property type="entry name" value="tm_1862 like domain"/>
    <property type="match status" value="1"/>
</dbReference>
<dbReference type="AlphaFoldDB" id="C0QU10"/>
<dbReference type="InterPro" id="IPR006638">
    <property type="entry name" value="Elp3/MiaA/NifB-like_rSAM"/>
</dbReference>
<dbReference type="SFLD" id="SFLDG01086">
    <property type="entry name" value="elongater_protein-like"/>
    <property type="match status" value="1"/>
</dbReference>
<dbReference type="PANTHER" id="PTHR11135">
    <property type="entry name" value="HISTONE ACETYLTRANSFERASE-RELATED"/>
    <property type="match status" value="1"/>
</dbReference>
<keyword evidence="9" id="KW-1185">Reference proteome</keyword>
<dbReference type="CDD" id="cd01335">
    <property type="entry name" value="Radical_SAM"/>
    <property type="match status" value="1"/>
</dbReference>
<dbReference type="InterPro" id="IPR039661">
    <property type="entry name" value="ELP3"/>
</dbReference>
<dbReference type="GO" id="GO:0003824">
    <property type="term" value="F:catalytic activity"/>
    <property type="evidence" value="ECO:0007669"/>
    <property type="project" value="InterPro"/>
</dbReference>
<evidence type="ECO:0000256" key="3">
    <source>
        <dbReference type="ARBA" id="ARBA00022691"/>
    </source>
</evidence>
<organism evidence="8 9">
    <name type="scientific">Persephonella marina (strain DSM 14350 / EX-H1)</name>
    <dbReference type="NCBI Taxonomy" id="123214"/>
    <lineage>
        <taxon>Bacteria</taxon>
        <taxon>Pseudomonadati</taxon>
        <taxon>Aquificota</taxon>
        <taxon>Aquificia</taxon>
        <taxon>Aquificales</taxon>
        <taxon>Hydrogenothermaceae</taxon>
        <taxon>Persephonella</taxon>
    </lineage>
</organism>
<accession>C0QU10</accession>
<dbReference type="PANTHER" id="PTHR11135:SF1">
    <property type="entry name" value="PROTEIN YHCC"/>
    <property type="match status" value="1"/>
</dbReference>
<evidence type="ECO:0000259" key="7">
    <source>
        <dbReference type="PROSITE" id="PS51918"/>
    </source>
</evidence>
<dbReference type="PaxDb" id="123214-PERMA_0384"/>
<dbReference type="SFLD" id="SFLDS00029">
    <property type="entry name" value="Radical_SAM"/>
    <property type="match status" value="1"/>
</dbReference>
<feature type="domain" description="Radical SAM core" evidence="7">
    <location>
        <begin position="14"/>
        <end position="256"/>
    </location>
</feature>
<name>C0QU10_PERMH</name>
<keyword evidence="4" id="KW-0479">Metal-binding</keyword>